<reference evidence="2" key="1">
    <citation type="submission" date="2021-02" db="EMBL/GenBank/DDBJ databases">
        <title>Salinimicrobium sp. nov. isolated from seawater in Tongyeong, Republic of Korea.</title>
        <authorList>
            <person name="Lee S.-J."/>
        </authorList>
    </citation>
    <scope>NUCLEOTIDE SEQUENCE</scope>
    <source>
        <strain evidence="2">HN-2-9-2</strain>
    </source>
</reference>
<dbReference type="Gene3D" id="3.40.50.720">
    <property type="entry name" value="NAD(P)-binding Rossmann-like Domain"/>
    <property type="match status" value="1"/>
</dbReference>
<dbReference type="Proteomes" id="UP001163981">
    <property type="component" value="Chromosome"/>
</dbReference>
<keyword evidence="3" id="KW-1185">Reference proteome</keyword>
<dbReference type="PANTHER" id="PTHR43377:SF1">
    <property type="entry name" value="BILIVERDIN REDUCTASE A"/>
    <property type="match status" value="1"/>
</dbReference>
<accession>A0ABY6NP27</accession>
<evidence type="ECO:0000313" key="3">
    <source>
        <dbReference type="Proteomes" id="UP001163981"/>
    </source>
</evidence>
<evidence type="ECO:0000259" key="1">
    <source>
        <dbReference type="Pfam" id="PF01408"/>
    </source>
</evidence>
<name>A0ABY6NP27_9FLAO</name>
<sequence length="374" mass="43392">MNNLSKVTRFFLIYGFGRAIIKVAGRTRNVFLHYFFPKLFFDKRKKSISLIGCGQFGFSTISYFLLKKQGNKFLECFDTDKENQNSTANFWQYQSQDSVNNLLANPACDIVYIASNHHSHSSYAIKALNYGKRVYIEKPIAVNYPQFANLLDSKEATKKEVYVGYNRPFSKAISQLKEYQDEKIPLTLNCFVIGHKIEQDHWYRNPEEGTRVCGNMGHWIDLAVHLLAARNFVPESFDISISYTSESERDDNVAVTMTTEFKDLITIILSAREEPFEGINETINFQSGKLIAKIDDFRKMQVWKGSKYKNYSYKPKDVGHLKAINQPFDKEKRNFNEVVISTILMLEITDMVKKGERQRQIQPKLIKDQLLEKV</sequence>
<dbReference type="RefSeq" id="WP_265162979.1">
    <property type="nucleotide sequence ID" value="NZ_CP069620.1"/>
</dbReference>
<protein>
    <submittedName>
        <fullName evidence="2">Gfo/Idh/MocA family oxidoreductase</fullName>
    </submittedName>
</protein>
<dbReference type="InterPro" id="IPR051450">
    <property type="entry name" value="Gfo/Idh/MocA_Oxidoreductases"/>
</dbReference>
<feature type="domain" description="Gfo/Idh/MocA-like oxidoreductase N-terminal" evidence="1">
    <location>
        <begin position="48"/>
        <end position="165"/>
    </location>
</feature>
<dbReference type="SUPFAM" id="SSF51735">
    <property type="entry name" value="NAD(P)-binding Rossmann-fold domains"/>
    <property type="match status" value="1"/>
</dbReference>
<dbReference type="PANTHER" id="PTHR43377">
    <property type="entry name" value="BILIVERDIN REDUCTASE A"/>
    <property type="match status" value="1"/>
</dbReference>
<dbReference type="InterPro" id="IPR036291">
    <property type="entry name" value="NAD(P)-bd_dom_sf"/>
</dbReference>
<dbReference type="EMBL" id="CP069620">
    <property type="protein sequence ID" value="UZH54647.1"/>
    <property type="molecule type" value="Genomic_DNA"/>
</dbReference>
<dbReference type="InterPro" id="IPR000683">
    <property type="entry name" value="Gfo/Idh/MocA-like_OxRdtase_N"/>
</dbReference>
<organism evidence="2 3">
    <name type="scientific">Salinimicrobium tongyeongense</name>
    <dbReference type="NCBI Taxonomy" id="2809707"/>
    <lineage>
        <taxon>Bacteria</taxon>
        <taxon>Pseudomonadati</taxon>
        <taxon>Bacteroidota</taxon>
        <taxon>Flavobacteriia</taxon>
        <taxon>Flavobacteriales</taxon>
        <taxon>Flavobacteriaceae</taxon>
        <taxon>Salinimicrobium</taxon>
    </lineage>
</organism>
<evidence type="ECO:0000313" key="2">
    <source>
        <dbReference type="EMBL" id="UZH54647.1"/>
    </source>
</evidence>
<dbReference type="Pfam" id="PF01408">
    <property type="entry name" value="GFO_IDH_MocA"/>
    <property type="match status" value="1"/>
</dbReference>
<dbReference type="Gene3D" id="3.30.360.10">
    <property type="entry name" value="Dihydrodipicolinate Reductase, domain 2"/>
    <property type="match status" value="1"/>
</dbReference>
<gene>
    <name evidence="2" type="ORF">JRG66_11790</name>
</gene>
<proteinExistence type="predicted"/>